<comment type="subcellular location">
    <subcellularLocation>
        <location evidence="1 7">Cell membrane</location>
        <topology evidence="1 7">Multi-pass membrane protein</topology>
    </subcellularLocation>
</comment>
<evidence type="ECO:0000256" key="6">
    <source>
        <dbReference type="ARBA" id="ARBA00023136"/>
    </source>
</evidence>
<dbReference type="Pfam" id="PF12911">
    <property type="entry name" value="OppC_N"/>
    <property type="match status" value="1"/>
</dbReference>
<dbReference type="InterPro" id="IPR050366">
    <property type="entry name" value="BP-dependent_transpt_permease"/>
</dbReference>
<dbReference type="SUPFAM" id="SSF161098">
    <property type="entry name" value="MetI-like"/>
    <property type="match status" value="1"/>
</dbReference>
<evidence type="ECO:0000256" key="1">
    <source>
        <dbReference type="ARBA" id="ARBA00004651"/>
    </source>
</evidence>
<dbReference type="InterPro" id="IPR000515">
    <property type="entry name" value="MetI-like"/>
</dbReference>
<reference evidence="11" key="1">
    <citation type="journal article" date="2019" name="Int. J. Syst. Evol. Microbiol.">
        <title>The Global Catalogue of Microorganisms (GCM) 10K type strain sequencing project: providing services to taxonomists for standard genome sequencing and annotation.</title>
        <authorList>
            <consortium name="The Broad Institute Genomics Platform"/>
            <consortium name="The Broad Institute Genome Sequencing Center for Infectious Disease"/>
            <person name="Wu L."/>
            <person name="Ma J."/>
        </authorList>
    </citation>
    <scope>NUCLEOTIDE SEQUENCE [LARGE SCALE GENOMIC DNA]</scope>
    <source>
        <strain evidence="11">JCM 30846</strain>
    </source>
</reference>
<dbReference type="RefSeq" id="WP_345648926.1">
    <property type="nucleotide sequence ID" value="NZ_BAABEP010000028.1"/>
</dbReference>
<evidence type="ECO:0000256" key="4">
    <source>
        <dbReference type="ARBA" id="ARBA00022692"/>
    </source>
</evidence>
<evidence type="ECO:0000259" key="9">
    <source>
        <dbReference type="PROSITE" id="PS50928"/>
    </source>
</evidence>
<dbReference type="EMBL" id="BAABEP010000028">
    <property type="protein sequence ID" value="GAA3738050.1"/>
    <property type="molecule type" value="Genomic_DNA"/>
</dbReference>
<keyword evidence="4 7" id="KW-0812">Transmembrane</keyword>
<keyword evidence="5 7" id="KW-1133">Transmembrane helix</keyword>
<keyword evidence="11" id="KW-1185">Reference proteome</keyword>
<comment type="similarity">
    <text evidence="7">Belongs to the binding-protein-dependent transport system permease family.</text>
</comment>
<evidence type="ECO:0000256" key="3">
    <source>
        <dbReference type="ARBA" id="ARBA00022475"/>
    </source>
</evidence>
<sequence length="322" mass="33320">MRTLRRTLSQPSARLALAVLLVVAVVALAGGALAPHDPLGQRPQDLLQGPSGRHPLGTDYLGRDVLSRLLAGTGRSLAGALEAVGSAMVLGVLPGIASAWFGRGFSWASQRAADTLMIMPFTVFAIAVVGALGNGMHQAMLALGLLFAPLYFRVTRAAALGLRQAQYVEAAELMGASRGWVLRTHVWGKVLPTVAVTTAQAVGQALLVVASLTFLGLGVQPPAPTWGGMLASDLGYLTQQPWAPLVPGAAIMVTVGALNLLADAIRDASAPGARPRGRRWLPALRPRGAASPPAPPAGEPAPAQNTPENHRSQEADSHVTTG</sequence>
<accession>A0ABP7FET3</accession>
<protein>
    <submittedName>
        <fullName evidence="10">ABC transporter permease</fullName>
    </submittedName>
</protein>
<dbReference type="CDD" id="cd06261">
    <property type="entry name" value="TM_PBP2"/>
    <property type="match status" value="1"/>
</dbReference>
<dbReference type="PANTHER" id="PTHR43386">
    <property type="entry name" value="OLIGOPEPTIDE TRANSPORT SYSTEM PERMEASE PROTEIN APPC"/>
    <property type="match status" value="1"/>
</dbReference>
<feature type="transmembrane region" description="Helical" evidence="7">
    <location>
        <begin position="138"/>
        <end position="154"/>
    </location>
</feature>
<dbReference type="InterPro" id="IPR025966">
    <property type="entry name" value="OppC_N"/>
</dbReference>
<feature type="domain" description="ABC transmembrane type-1" evidence="9">
    <location>
        <begin position="73"/>
        <end position="262"/>
    </location>
</feature>
<evidence type="ECO:0000256" key="5">
    <source>
        <dbReference type="ARBA" id="ARBA00022989"/>
    </source>
</evidence>
<evidence type="ECO:0000313" key="10">
    <source>
        <dbReference type="EMBL" id="GAA3738050.1"/>
    </source>
</evidence>
<feature type="region of interest" description="Disordered" evidence="8">
    <location>
        <begin position="269"/>
        <end position="322"/>
    </location>
</feature>
<dbReference type="InterPro" id="IPR035906">
    <property type="entry name" value="MetI-like_sf"/>
</dbReference>
<dbReference type="PROSITE" id="PS50928">
    <property type="entry name" value="ABC_TM1"/>
    <property type="match status" value="1"/>
</dbReference>
<gene>
    <name evidence="10" type="ORF">GCM10023082_39110</name>
</gene>
<evidence type="ECO:0000256" key="2">
    <source>
        <dbReference type="ARBA" id="ARBA00022448"/>
    </source>
</evidence>
<evidence type="ECO:0000313" key="11">
    <source>
        <dbReference type="Proteomes" id="UP001499884"/>
    </source>
</evidence>
<keyword evidence="6 7" id="KW-0472">Membrane</keyword>
<dbReference type="Gene3D" id="1.10.3720.10">
    <property type="entry name" value="MetI-like"/>
    <property type="match status" value="1"/>
</dbReference>
<name>A0ABP7FET3_9ACTN</name>
<feature type="transmembrane region" description="Helical" evidence="7">
    <location>
        <begin position="77"/>
        <end position="101"/>
    </location>
</feature>
<evidence type="ECO:0000256" key="8">
    <source>
        <dbReference type="SAM" id="MobiDB-lite"/>
    </source>
</evidence>
<feature type="compositionally biased region" description="Low complexity" evidence="8">
    <location>
        <begin position="269"/>
        <end position="291"/>
    </location>
</feature>
<dbReference type="Proteomes" id="UP001499884">
    <property type="component" value="Unassembled WGS sequence"/>
</dbReference>
<organism evidence="10 11">
    <name type="scientific">Streptomyces tremellae</name>
    <dbReference type="NCBI Taxonomy" id="1124239"/>
    <lineage>
        <taxon>Bacteria</taxon>
        <taxon>Bacillati</taxon>
        <taxon>Actinomycetota</taxon>
        <taxon>Actinomycetes</taxon>
        <taxon>Kitasatosporales</taxon>
        <taxon>Streptomycetaceae</taxon>
        <taxon>Streptomyces</taxon>
    </lineage>
</organism>
<dbReference type="PANTHER" id="PTHR43386:SF25">
    <property type="entry name" value="PEPTIDE ABC TRANSPORTER PERMEASE PROTEIN"/>
    <property type="match status" value="1"/>
</dbReference>
<feature type="transmembrane region" description="Helical" evidence="7">
    <location>
        <begin position="113"/>
        <end position="132"/>
    </location>
</feature>
<dbReference type="Pfam" id="PF00528">
    <property type="entry name" value="BPD_transp_1"/>
    <property type="match status" value="1"/>
</dbReference>
<proteinExistence type="inferred from homology"/>
<keyword evidence="2 7" id="KW-0813">Transport</keyword>
<evidence type="ECO:0000256" key="7">
    <source>
        <dbReference type="RuleBase" id="RU363032"/>
    </source>
</evidence>
<keyword evidence="3" id="KW-1003">Cell membrane</keyword>
<comment type="caution">
    <text evidence="10">The sequence shown here is derived from an EMBL/GenBank/DDBJ whole genome shotgun (WGS) entry which is preliminary data.</text>
</comment>
<feature type="compositionally biased region" description="Basic and acidic residues" evidence="8">
    <location>
        <begin position="308"/>
        <end position="322"/>
    </location>
</feature>